<dbReference type="InterPro" id="IPR006685">
    <property type="entry name" value="MscS_channel_2nd"/>
</dbReference>
<keyword evidence="5 7" id="KW-1133">Transmembrane helix</keyword>
<dbReference type="OrthoDB" id="9809206at2"/>
<dbReference type="InterPro" id="IPR010920">
    <property type="entry name" value="LSM_dom_sf"/>
</dbReference>
<dbReference type="GO" id="GO:0055085">
    <property type="term" value="P:transmembrane transport"/>
    <property type="evidence" value="ECO:0007669"/>
    <property type="project" value="InterPro"/>
</dbReference>
<evidence type="ECO:0000256" key="5">
    <source>
        <dbReference type="ARBA" id="ARBA00022989"/>
    </source>
</evidence>
<gene>
    <name evidence="10" type="ORF">E5347_13860</name>
</gene>
<dbReference type="Pfam" id="PF00924">
    <property type="entry name" value="MS_channel_2nd"/>
    <property type="match status" value="1"/>
</dbReference>
<dbReference type="InterPro" id="IPR049278">
    <property type="entry name" value="MS_channel_C"/>
</dbReference>
<feature type="transmembrane region" description="Helical" evidence="7">
    <location>
        <begin position="155"/>
        <end position="175"/>
    </location>
</feature>
<dbReference type="RefSeq" id="WP_136007827.1">
    <property type="nucleotide sequence ID" value="NZ_SRYR01000010.1"/>
</dbReference>
<evidence type="ECO:0000259" key="9">
    <source>
        <dbReference type="Pfam" id="PF21082"/>
    </source>
</evidence>
<feature type="domain" description="Mechanosensitive ion channel MscS" evidence="8">
    <location>
        <begin position="177"/>
        <end position="243"/>
    </location>
</feature>
<dbReference type="Pfam" id="PF21082">
    <property type="entry name" value="MS_channel_3rd"/>
    <property type="match status" value="1"/>
</dbReference>
<dbReference type="GO" id="GO:0005886">
    <property type="term" value="C:plasma membrane"/>
    <property type="evidence" value="ECO:0007669"/>
    <property type="project" value="UniProtKB-SubCell"/>
</dbReference>
<dbReference type="EMBL" id="SRYR01000010">
    <property type="protein sequence ID" value="TGY40938.1"/>
    <property type="molecule type" value="Genomic_DNA"/>
</dbReference>
<dbReference type="SUPFAM" id="SSF50182">
    <property type="entry name" value="Sm-like ribonucleoproteins"/>
    <property type="match status" value="1"/>
</dbReference>
<proteinExistence type="inferred from homology"/>
<dbReference type="InterPro" id="IPR011066">
    <property type="entry name" value="MscS_channel_C_sf"/>
</dbReference>
<accession>A0A4S2DFX8</accession>
<feature type="transmembrane region" description="Helical" evidence="7">
    <location>
        <begin position="130"/>
        <end position="148"/>
    </location>
</feature>
<feature type="transmembrane region" description="Helical" evidence="7">
    <location>
        <begin position="19"/>
        <end position="37"/>
    </location>
</feature>
<evidence type="ECO:0000256" key="2">
    <source>
        <dbReference type="ARBA" id="ARBA00008017"/>
    </source>
</evidence>
<evidence type="ECO:0000256" key="6">
    <source>
        <dbReference type="ARBA" id="ARBA00023136"/>
    </source>
</evidence>
<dbReference type="Gene3D" id="2.30.30.60">
    <property type="match status" value="1"/>
</dbReference>
<feature type="transmembrane region" description="Helical" evidence="7">
    <location>
        <begin position="67"/>
        <end position="86"/>
    </location>
</feature>
<evidence type="ECO:0000256" key="4">
    <source>
        <dbReference type="ARBA" id="ARBA00022692"/>
    </source>
</evidence>
<comment type="caution">
    <text evidence="10">The sequence shown here is derived from an EMBL/GenBank/DDBJ whole genome shotgun (WGS) entry which is preliminary data.</text>
</comment>
<evidence type="ECO:0000313" key="11">
    <source>
        <dbReference type="Proteomes" id="UP000306888"/>
    </source>
</evidence>
<dbReference type="Proteomes" id="UP000306888">
    <property type="component" value="Unassembled WGS sequence"/>
</dbReference>
<dbReference type="Gene3D" id="1.10.287.1260">
    <property type="match status" value="1"/>
</dbReference>
<keyword evidence="11" id="KW-1185">Reference proteome</keyword>
<keyword evidence="3" id="KW-1003">Cell membrane</keyword>
<reference evidence="10 11" key="1">
    <citation type="submission" date="2019-04" db="EMBL/GenBank/DDBJ databases">
        <title>Microbes associate with the intestines of laboratory mice.</title>
        <authorList>
            <person name="Navarre W."/>
            <person name="Wong E."/>
            <person name="Huang K."/>
            <person name="Tropini C."/>
            <person name="Ng K."/>
            <person name="Yu B."/>
        </authorList>
    </citation>
    <scope>NUCLEOTIDE SEQUENCE [LARGE SCALE GENOMIC DNA]</scope>
    <source>
        <strain evidence="10 11">NM50_B9-20</strain>
    </source>
</reference>
<comment type="subcellular location">
    <subcellularLocation>
        <location evidence="1">Cell membrane</location>
        <topology evidence="1">Multi-pass membrane protein</topology>
    </subcellularLocation>
</comment>
<dbReference type="AlphaFoldDB" id="A0A4S2DFX8"/>
<name>A0A4S2DFX8_9CLOT</name>
<keyword evidence="6 7" id="KW-0472">Membrane</keyword>
<evidence type="ECO:0000313" key="10">
    <source>
        <dbReference type="EMBL" id="TGY40938.1"/>
    </source>
</evidence>
<dbReference type="PANTHER" id="PTHR30566">
    <property type="entry name" value="YNAI-RELATED MECHANOSENSITIVE ION CHANNEL"/>
    <property type="match status" value="1"/>
</dbReference>
<feature type="transmembrane region" description="Helical" evidence="7">
    <location>
        <begin position="98"/>
        <end position="115"/>
    </location>
</feature>
<dbReference type="PANTHER" id="PTHR30566:SF5">
    <property type="entry name" value="MECHANOSENSITIVE ION CHANNEL PROTEIN 1, MITOCHONDRIAL-RELATED"/>
    <property type="match status" value="1"/>
</dbReference>
<evidence type="ECO:0000256" key="7">
    <source>
        <dbReference type="SAM" id="Phobius"/>
    </source>
</evidence>
<keyword evidence="4 7" id="KW-0812">Transmembrane</keyword>
<protein>
    <submittedName>
        <fullName evidence="10">Mechanosensitive ion channel family protein</fullName>
    </submittedName>
</protein>
<feature type="domain" description="Mechanosensitive ion channel MscS C-terminal" evidence="9">
    <location>
        <begin position="252"/>
        <end position="336"/>
    </location>
</feature>
<comment type="similarity">
    <text evidence="2">Belongs to the MscS (TC 1.A.23) family.</text>
</comment>
<organism evidence="10 11">
    <name type="scientific">Clostridium sartagoforme</name>
    <dbReference type="NCBI Taxonomy" id="84031"/>
    <lineage>
        <taxon>Bacteria</taxon>
        <taxon>Bacillati</taxon>
        <taxon>Bacillota</taxon>
        <taxon>Clostridia</taxon>
        <taxon>Eubacteriales</taxon>
        <taxon>Clostridiaceae</taxon>
        <taxon>Clostridium</taxon>
    </lineage>
</organism>
<evidence type="ECO:0000256" key="1">
    <source>
        <dbReference type="ARBA" id="ARBA00004651"/>
    </source>
</evidence>
<dbReference type="SUPFAM" id="SSF82689">
    <property type="entry name" value="Mechanosensitive channel protein MscS (YggB), C-terminal domain"/>
    <property type="match status" value="1"/>
</dbReference>
<evidence type="ECO:0000259" key="8">
    <source>
        <dbReference type="Pfam" id="PF00924"/>
    </source>
</evidence>
<sequence>MDILEEVIKTLIKISVSKYIAAFMIILIALIFNRYVITRIFDYIIRLAKKTKNLADDSLAWSLEKPIKLYIALYAVYASLIIIDFDGLNFNSLTSDRIKRLFIVIVICYFFYNLTLENSFLYSKLKKNDIVFPFVSIVIRLLIVIIGVSCIAREFGFTGFIAGLGISGVAFALMAQDAFSNLFGGMIIVLDRPFAKGDWIQTPQVEGIVEDITFRSTKVRTFTMSVATIPNSKLANEEIINWSERSLRRIHFKFTIKSNTPIKKVRSLLDKIKEYLNNHEKIDKDLIIVSFNDLSNMGYGVFMYFYTNEMNFIKYEELREEINIRILEMVEEEEVELMFMFNFAAMNNNNNSNNNNTVSNLREKCQEIESTKKINEELGRNR</sequence>
<dbReference type="Gene3D" id="3.30.70.100">
    <property type="match status" value="1"/>
</dbReference>
<dbReference type="InterPro" id="IPR023408">
    <property type="entry name" value="MscS_beta-dom_sf"/>
</dbReference>
<evidence type="ECO:0000256" key="3">
    <source>
        <dbReference type="ARBA" id="ARBA00022475"/>
    </source>
</evidence>